<dbReference type="PATRIC" id="fig|322095.3.peg.1381"/>
<sequence length="162" mass="17485">MKRFTTLLLLAFGAILGLTACSSEPETDALTSTVWTIPNLTTTSGGTTTTIDVTISFIRKGQASIEVGYGEFTQNIQDGGSQTKKRELSATMSTSYVYRNGVVHLSRPTYSSHVGQSIKGTEVETIINRLEADAAVDIQAGTMTFNPTDNAKRFTAHLKSKK</sequence>
<dbReference type="RefSeq" id="WP_060935622.1">
    <property type="nucleotide sequence ID" value="NZ_KQ960453.1"/>
</dbReference>
<evidence type="ECO:0000313" key="3">
    <source>
        <dbReference type="Proteomes" id="UP000070224"/>
    </source>
</evidence>
<feature type="chain" id="PRO_5007462076" description="Lipocalin-like domain-containing protein" evidence="1">
    <location>
        <begin position="23"/>
        <end position="162"/>
    </location>
</feature>
<protein>
    <recommendedName>
        <fullName evidence="4">Lipocalin-like domain-containing protein</fullName>
    </recommendedName>
</protein>
<dbReference type="EMBL" id="LSDK01000093">
    <property type="protein sequence ID" value="KXB75344.1"/>
    <property type="molecule type" value="Genomic_DNA"/>
</dbReference>
<name>A0A134B5Y1_9PORP</name>
<dbReference type="AlphaFoldDB" id="A0A134B5Y1"/>
<evidence type="ECO:0008006" key="4">
    <source>
        <dbReference type="Google" id="ProtNLM"/>
    </source>
</evidence>
<dbReference type="PROSITE" id="PS51257">
    <property type="entry name" value="PROKAR_LIPOPROTEIN"/>
    <property type="match status" value="1"/>
</dbReference>
<accession>A0A134B5Y1</accession>
<gene>
    <name evidence="2" type="ORF">HMPREF3185_01400</name>
</gene>
<dbReference type="STRING" id="322095.HMPREF3185_01400"/>
<organism evidence="2 3">
    <name type="scientific">Porphyromonas somerae</name>
    <dbReference type="NCBI Taxonomy" id="322095"/>
    <lineage>
        <taxon>Bacteria</taxon>
        <taxon>Pseudomonadati</taxon>
        <taxon>Bacteroidota</taxon>
        <taxon>Bacteroidia</taxon>
        <taxon>Bacteroidales</taxon>
        <taxon>Porphyromonadaceae</taxon>
        <taxon>Porphyromonas</taxon>
    </lineage>
</organism>
<reference evidence="3" key="1">
    <citation type="submission" date="2016-01" db="EMBL/GenBank/DDBJ databases">
        <authorList>
            <person name="Mitreva M."/>
            <person name="Pepin K.H."/>
            <person name="Mihindukulasuriya K.A."/>
            <person name="Fulton R."/>
            <person name="Fronick C."/>
            <person name="O'Laughlin M."/>
            <person name="Miner T."/>
            <person name="Herter B."/>
            <person name="Rosa B.A."/>
            <person name="Cordes M."/>
            <person name="Tomlinson C."/>
            <person name="Wollam A."/>
            <person name="Palsikar V.B."/>
            <person name="Mardis E.R."/>
            <person name="Wilson R.K."/>
        </authorList>
    </citation>
    <scope>NUCLEOTIDE SEQUENCE [LARGE SCALE GENOMIC DNA]</scope>
    <source>
        <strain evidence="3">KA00683</strain>
    </source>
</reference>
<comment type="caution">
    <text evidence="2">The sequence shown here is derived from an EMBL/GenBank/DDBJ whole genome shotgun (WGS) entry which is preliminary data.</text>
</comment>
<evidence type="ECO:0000256" key="1">
    <source>
        <dbReference type="SAM" id="SignalP"/>
    </source>
</evidence>
<evidence type="ECO:0000313" key="2">
    <source>
        <dbReference type="EMBL" id="KXB75344.1"/>
    </source>
</evidence>
<keyword evidence="3" id="KW-1185">Reference proteome</keyword>
<proteinExistence type="predicted"/>
<dbReference type="Proteomes" id="UP000070224">
    <property type="component" value="Unassembled WGS sequence"/>
</dbReference>
<feature type="signal peptide" evidence="1">
    <location>
        <begin position="1"/>
        <end position="22"/>
    </location>
</feature>
<keyword evidence="1" id="KW-0732">Signal</keyword>